<dbReference type="STRING" id="77586.A0A0D9X424"/>
<evidence type="ECO:0000313" key="1">
    <source>
        <dbReference type="EnsemblPlants" id="LPERR08G02080.1"/>
    </source>
</evidence>
<organism evidence="1 2">
    <name type="scientific">Leersia perrieri</name>
    <dbReference type="NCBI Taxonomy" id="77586"/>
    <lineage>
        <taxon>Eukaryota</taxon>
        <taxon>Viridiplantae</taxon>
        <taxon>Streptophyta</taxon>
        <taxon>Embryophyta</taxon>
        <taxon>Tracheophyta</taxon>
        <taxon>Spermatophyta</taxon>
        <taxon>Magnoliopsida</taxon>
        <taxon>Liliopsida</taxon>
        <taxon>Poales</taxon>
        <taxon>Poaceae</taxon>
        <taxon>BOP clade</taxon>
        <taxon>Oryzoideae</taxon>
        <taxon>Oryzeae</taxon>
        <taxon>Oryzinae</taxon>
        <taxon>Leersia</taxon>
    </lineage>
</organism>
<dbReference type="Proteomes" id="UP000032180">
    <property type="component" value="Chromosome 8"/>
</dbReference>
<dbReference type="AlphaFoldDB" id="A0A0D9X424"/>
<reference evidence="2" key="2">
    <citation type="submission" date="2013-12" db="EMBL/GenBank/DDBJ databases">
        <authorList>
            <person name="Yu Y."/>
            <person name="Lee S."/>
            <person name="de Baynast K."/>
            <person name="Wissotski M."/>
            <person name="Liu L."/>
            <person name="Talag J."/>
            <person name="Goicoechea J."/>
            <person name="Angelova A."/>
            <person name="Jetty R."/>
            <person name="Kudrna D."/>
            <person name="Golser W."/>
            <person name="Rivera L."/>
            <person name="Zhang J."/>
            <person name="Wing R."/>
        </authorList>
    </citation>
    <scope>NUCLEOTIDE SEQUENCE</scope>
</reference>
<dbReference type="HOGENOM" id="CLU_2725850_0_0_1"/>
<sequence length="72" mass="7956">MGMLTKILAKVIGNEGNEIVLQHDSKVVGFLIKLGDHEYVELTHHIVAVPLDGHLVLNVTILFEGDHENECV</sequence>
<keyword evidence="2" id="KW-1185">Reference proteome</keyword>
<evidence type="ECO:0000313" key="2">
    <source>
        <dbReference type="Proteomes" id="UP000032180"/>
    </source>
</evidence>
<dbReference type="Gramene" id="LPERR08G02080.1">
    <property type="protein sequence ID" value="LPERR08G02080.1"/>
    <property type="gene ID" value="LPERR08G02080"/>
</dbReference>
<name>A0A0D9X424_9ORYZ</name>
<protein>
    <submittedName>
        <fullName evidence="1">Uncharacterized protein</fullName>
    </submittedName>
</protein>
<reference evidence="1 2" key="1">
    <citation type="submission" date="2012-08" db="EMBL/GenBank/DDBJ databases">
        <title>Oryza genome evolution.</title>
        <authorList>
            <person name="Wing R.A."/>
        </authorList>
    </citation>
    <scope>NUCLEOTIDE SEQUENCE</scope>
</reference>
<proteinExistence type="predicted"/>
<reference evidence="1" key="3">
    <citation type="submission" date="2015-04" db="UniProtKB">
        <authorList>
            <consortium name="EnsemblPlants"/>
        </authorList>
    </citation>
    <scope>IDENTIFICATION</scope>
</reference>
<accession>A0A0D9X424</accession>
<dbReference type="EnsemblPlants" id="LPERR08G02080.1">
    <property type="protein sequence ID" value="LPERR08G02080.1"/>
    <property type="gene ID" value="LPERR08G02080"/>
</dbReference>